<dbReference type="SMART" id="SM00463">
    <property type="entry name" value="SMR"/>
    <property type="match status" value="1"/>
</dbReference>
<feature type="non-terminal residue" evidence="2">
    <location>
        <position position="120"/>
    </location>
</feature>
<dbReference type="InterPro" id="IPR053020">
    <property type="entry name" value="Smr_domain_protein"/>
</dbReference>
<evidence type="ECO:0000313" key="3">
    <source>
        <dbReference type="Proteomes" id="UP001203297"/>
    </source>
</evidence>
<dbReference type="EMBL" id="WTXG01000005">
    <property type="protein sequence ID" value="KAI0305614.1"/>
    <property type="molecule type" value="Genomic_DNA"/>
</dbReference>
<comment type="caution">
    <text evidence="2">The sequence shown here is derived from an EMBL/GenBank/DDBJ whole genome shotgun (WGS) entry which is preliminary data.</text>
</comment>
<feature type="non-terminal residue" evidence="2">
    <location>
        <position position="1"/>
    </location>
</feature>
<dbReference type="InterPro" id="IPR002625">
    <property type="entry name" value="Smr_dom"/>
</dbReference>
<name>A0AAD4MAQ6_9AGAM</name>
<dbReference type="PANTHER" id="PTHR47417">
    <property type="entry name" value="SMR DOMAIN-CONTAINING PROTEIN YPL199C"/>
    <property type="match status" value="1"/>
</dbReference>
<dbReference type="InterPro" id="IPR036063">
    <property type="entry name" value="Smr_dom_sf"/>
</dbReference>
<evidence type="ECO:0000313" key="2">
    <source>
        <dbReference type="EMBL" id="KAI0305614.1"/>
    </source>
</evidence>
<gene>
    <name evidence="2" type="ORF">B0F90DRAFT_1553247</name>
</gene>
<accession>A0AAD4MAQ6</accession>
<protein>
    <recommendedName>
        <fullName evidence="1">Smr domain-containing protein</fullName>
    </recommendedName>
</protein>
<dbReference type="Proteomes" id="UP001203297">
    <property type="component" value="Unassembled WGS sequence"/>
</dbReference>
<keyword evidence="3" id="KW-1185">Reference proteome</keyword>
<organism evidence="2 3">
    <name type="scientific">Multifurca ochricompacta</name>
    <dbReference type="NCBI Taxonomy" id="376703"/>
    <lineage>
        <taxon>Eukaryota</taxon>
        <taxon>Fungi</taxon>
        <taxon>Dikarya</taxon>
        <taxon>Basidiomycota</taxon>
        <taxon>Agaricomycotina</taxon>
        <taxon>Agaricomycetes</taxon>
        <taxon>Russulales</taxon>
        <taxon>Russulaceae</taxon>
        <taxon>Multifurca</taxon>
    </lineage>
</organism>
<dbReference type="PROSITE" id="PS50828">
    <property type="entry name" value="SMR"/>
    <property type="match status" value="1"/>
</dbReference>
<reference evidence="2" key="1">
    <citation type="journal article" date="2022" name="New Phytol.">
        <title>Evolutionary transition to the ectomycorrhizal habit in the genomes of a hyperdiverse lineage of mushroom-forming fungi.</title>
        <authorList>
            <person name="Looney B."/>
            <person name="Miyauchi S."/>
            <person name="Morin E."/>
            <person name="Drula E."/>
            <person name="Courty P.E."/>
            <person name="Kohler A."/>
            <person name="Kuo A."/>
            <person name="LaButti K."/>
            <person name="Pangilinan J."/>
            <person name="Lipzen A."/>
            <person name="Riley R."/>
            <person name="Andreopoulos W."/>
            <person name="He G."/>
            <person name="Johnson J."/>
            <person name="Nolan M."/>
            <person name="Tritt A."/>
            <person name="Barry K.W."/>
            <person name="Grigoriev I.V."/>
            <person name="Nagy L.G."/>
            <person name="Hibbett D."/>
            <person name="Henrissat B."/>
            <person name="Matheny P.B."/>
            <person name="Labbe J."/>
            <person name="Martin F.M."/>
        </authorList>
    </citation>
    <scope>NUCLEOTIDE SEQUENCE</scope>
    <source>
        <strain evidence="2">BPL690</strain>
    </source>
</reference>
<dbReference type="PANTHER" id="PTHR47417:SF1">
    <property type="entry name" value="SMR DOMAIN-CONTAINING PROTEIN YPL199C"/>
    <property type="match status" value="1"/>
</dbReference>
<dbReference type="Pfam" id="PF01713">
    <property type="entry name" value="Smr"/>
    <property type="match status" value="1"/>
</dbReference>
<proteinExistence type="predicted"/>
<sequence>GDRGAADRHNLEASAHEKAMKNLNERAAKIIFRENNKRCGERMIDLHGLYVHEAVRFAKEQLQVATFRDDEEVRFIVGKGKHSDAGGAKIRPALEELFTEREVTHSLDPKNAGVLIVRLD</sequence>
<dbReference type="AlphaFoldDB" id="A0AAD4MAQ6"/>
<dbReference type="Gene3D" id="3.30.1370.110">
    <property type="match status" value="1"/>
</dbReference>
<feature type="domain" description="Smr" evidence="1">
    <location>
        <begin position="44"/>
        <end position="120"/>
    </location>
</feature>
<dbReference type="SUPFAM" id="SSF160443">
    <property type="entry name" value="SMR domain-like"/>
    <property type="match status" value="1"/>
</dbReference>
<evidence type="ECO:0000259" key="1">
    <source>
        <dbReference type="PROSITE" id="PS50828"/>
    </source>
</evidence>